<evidence type="ECO:0000313" key="4">
    <source>
        <dbReference type="EMBL" id="QWK89981.1"/>
    </source>
</evidence>
<evidence type="ECO:0000313" key="5">
    <source>
        <dbReference type="Proteomes" id="UP000679352"/>
    </source>
</evidence>
<proteinExistence type="inferred from homology"/>
<dbReference type="CDD" id="cd03022">
    <property type="entry name" value="DsbA_HCCA_Iso"/>
    <property type="match status" value="1"/>
</dbReference>
<keyword evidence="5" id="KW-1185">Reference proteome</keyword>
<dbReference type="InterPro" id="IPR051924">
    <property type="entry name" value="GST_Kappa/NadH"/>
</dbReference>
<dbReference type="GO" id="GO:1901170">
    <property type="term" value="P:naphthalene catabolic process"/>
    <property type="evidence" value="ECO:0007669"/>
    <property type="project" value="InterPro"/>
</dbReference>
<dbReference type="GO" id="GO:0018845">
    <property type="term" value="F:2-hydroxychromene-2-carboxylate isomerase activity"/>
    <property type="evidence" value="ECO:0007669"/>
    <property type="project" value="UniProtKB-UniRule"/>
</dbReference>
<dbReference type="InterPro" id="IPR036249">
    <property type="entry name" value="Thioredoxin-like_sf"/>
</dbReference>
<evidence type="ECO:0000259" key="3">
    <source>
        <dbReference type="Pfam" id="PF01323"/>
    </source>
</evidence>
<evidence type="ECO:0000256" key="2">
    <source>
        <dbReference type="PIRSR" id="PIRSR006386-1"/>
    </source>
</evidence>
<dbReference type="InterPro" id="IPR014440">
    <property type="entry name" value="HCCAis_GSTk"/>
</dbReference>
<dbReference type="PANTHER" id="PTHR42943:SF2">
    <property type="entry name" value="GLUTATHIONE S-TRANSFERASE KAPPA 1"/>
    <property type="match status" value="1"/>
</dbReference>
<keyword evidence="1 4" id="KW-0413">Isomerase</keyword>
<dbReference type="EMBL" id="CP076361">
    <property type="protein sequence ID" value="QWK89981.1"/>
    <property type="molecule type" value="Genomic_DNA"/>
</dbReference>
<protein>
    <recommendedName>
        <fullName evidence="1">2-hydroxychromene-2-carboxylate isomerase</fullName>
        <ecNumber evidence="1">5.99.1.4</ecNumber>
    </recommendedName>
</protein>
<accession>A0A975P7S5</accession>
<dbReference type="EC" id="5.99.1.4" evidence="1"/>
<dbReference type="KEGG" id="gfu:KM031_14265"/>
<reference evidence="4" key="1">
    <citation type="submission" date="2021-06" db="EMBL/GenBank/DDBJ databases">
        <title>Direct submission.</title>
        <authorList>
            <person name="Lee C.-S."/>
            <person name="Jin L."/>
        </authorList>
    </citation>
    <scope>NUCLEOTIDE SEQUENCE</scope>
    <source>
        <strain evidence="4">Con5</strain>
    </source>
</reference>
<dbReference type="PIRSF" id="PIRSF006386">
    <property type="entry name" value="HCCAis_GSTk"/>
    <property type="match status" value="1"/>
</dbReference>
<dbReference type="GO" id="GO:0004602">
    <property type="term" value="F:glutathione peroxidase activity"/>
    <property type="evidence" value="ECO:0007669"/>
    <property type="project" value="TreeGrafter"/>
</dbReference>
<dbReference type="GO" id="GO:0006749">
    <property type="term" value="P:glutathione metabolic process"/>
    <property type="evidence" value="ECO:0007669"/>
    <property type="project" value="TreeGrafter"/>
</dbReference>
<dbReference type="SUPFAM" id="SSF52833">
    <property type="entry name" value="Thioredoxin-like"/>
    <property type="match status" value="1"/>
</dbReference>
<dbReference type="GO" id="GO:0004364">
    <property type="term" value="F:glutathione transferase activity"/>
    <property type="evidence" value="ECO:0007669"/>
    <property type="project" value="TreeGrafter"/>
</dbReference>
<dbReference type="Pfam" id="PF01323">
    <property type="entry name" value="DSBA"/>
    <property type="match status" value="1"/>
</dbReference>
<dbReference type="Proteomes" id="UP000679352">
    <property type="component" value="Chromosome"/>
</dbReference>
<dbReference type="PANTHER" id="PTHR42943">
    <property type="entry name" value="GLUTATHIONE S-TRANSFERASE KAPPA"/>
    <property type="match status" value="1"/>
</dbReference>
<name>A0A975P7S5_9RHOB</name>
<organism evidence="4 5">
    <name type="scientific">Gemmobacter fulvus</name>
    <dbReference type="NCBI Taxonomy" id="2840474"/>
    <lineage>
        <taxon>Bacteria</taxon>
        <taxon>Pseudomonadati</taxon>
        <taxon>Pseudomonadota</taxon>
        <taxon>Alphaproteobacteria</taxon>
        <taxon>Rhodobacterales</taxon>
        <taxon>Paracoccaceae</taxon>
        <taxon>Gemmobacter</taxon>
    </lineage>
</organism>
<dbReference type="InterPro" id="IPR001853">
    <property type="entry name" value="DSBA-like_thioredoxin_dom"/>
</dbReference>
<feature type="domain" description="DSBA-like thioredoxin" evidence="3">
    <location>
        <begin position="4"/>
        <end position="194"/>
    </location>
</feature>
<sequence length="198" mass="21415">MAHIDYFFATVSPFVYLAGQRLEAVAAKHGASIHYKPLDPAALFARTGGVTLAQRHDSRKAYRLQELRRQSAKLGLPINLQPQFWPVNPAPSGYAIIAAQAAGGGDVGALAHGLARACWAENRNIAEDEVIREELVKAGFAANVADRGMLSAAETYAVNLEEAVSRGAFGVPFYMVGDECFWGQDHIEDLDLYLAGRA</sequence>
<gene>
    <name evidence="4" type="ORF">KM031_14265</name>
</gene>
<comment type="similarity">
    <text evidence="1">Belongs to the GST superfamily. NadH family.</text>
</comment>
<comment type="catalytic activity">
    <reaction evidence="1">
        <text>2-hydroxychromene-2-carboxylate = (3E)-4-(2-hydroxyphenyl)-2-oxobut-3-enoate</text>
        <dbReference type="Rhea" id="RHEA:27401"/>
        <dbReference type="ChEBI" id="CHEBI:59350"/>
        <dbReference type="ChEBI" id="CHEBI:59353"/>
        <dbReference type="EC" id="5.99.1.4"/>
    </reaction>
</comment>
<dbReference type="Gene3D" id="3.40.30.10">
    <property type="entry name" value="Glutaredoxin"/>
    <property type="match status" value="1"/>
</dbReference>
<dbReference type="InterPro" id="IPR044087">
    <property type="entry name" value="NahD-like"/>
</dbReference>
<feature type="active site" description="Nucleophile" evidence="2">
    <location>
        <position position="12"/>
    </location>
</feature>
<dbReference type="RefSeq" id="WP_215506773.1">
    <property type="nucleotide sequence ID" value="NZ_CP076361.1"/>
</dbReference>
<dbReference type="AlphaFoldDB" id="A0A975P7S5"/>
<evidence type="ECO:0000256" key="1">
    <source>
        <dbReference type="PIRNR" id="PIRNR006386"/>
    </source>
</evidence>